<keyword evidence="1" id="KW-1133">Transmembrane helix</keyword>
<dbReference type="Proteomes" id="UP000030701">
    <property type="component" value="Unassembled WGS sequence"/>
</dbReference>
<evidence type="ECO:0000313" key="3">
    <source>
        <dbReference type="EMBL" id="EXM19069.1"/>
    </source>
</evidence>
<sequence>MEDSNAIVIVGAGCIGLCTAYQLSKSLGSQGRKPSIIVVDASDGPFAAASSASTLRGAAASFRHLVRPFFVLTVFVDTLVQKIFNKPPVATPGSFTQGLKPKVCDSVRLSTQAN</sequence>
<evidence type="ECO:0000259" key="2">
    <source>
        <dbReference type="Pfam" id="PF01266"/>
    </source>
</evidence>
<keyword evidence="1" id="KW-0472">Membrane</keyword>
<dbReference type="EMBL" id="JH657966">
    <property type="protein sequence ID" value="EXM19069.1"/>
    <property type="molecule type" value="Genomic_DNA"/>
</dbReference>
<dbReference type="Gene3D" id="3.50.50.60">
    <property type="entry name" value="FAD/NAD(P)-binding domain"/>
    <property type="match status" value="1"/>
</dbReference>
<protein>
    <recommendedName>
        <fullName evidence="2">FAD dependent oxidoreductase domain-containing protein</fullName>
    </recommendedName>
</protein>
<keyword evidence="1" id="KW-0812">Transmembrane</keyword>
<dbReference type="Pfam" id="PF01266">
    <property type="entry name" value="DAO"/>
    <property type="match status" value="1"/>
</dbReference>
<proteinExistence type="predicted"/>
<dbReference type="InterPro" id="IPR006076">
    <property type="entry name" value="FAD-dep_OxRdtase"/>
</dbReference>
<reference evidence="3" key="2">
    <citation type="submission" date="2012-05" db="EMBL/GenBank/DDBJ databases">
        <title>The Genome Annotation of Fusarium oxysporum Cotton.</title>
        <authorList>
            <consortium name="The Broad Institute Genomics Platform"/>
            <person name="Ma L.-J."/>
            <person name="Corby-Kistler H."/>
            <person name="Broz K."/>
            <person name="Gale L.R."/>
            <person name="Jonkers W."/>
            <person name="O'Donnell K."/>
            <person name="Ploetz R."/>
            <person name="Steinberg C."/>
            <person name="Schwartz D.C."/>
            <person name="VanEtten H."/>
            <person name="Zhou S."/>
            <person name="Young S.K."/>
            <person name="Zeng Q."/>
            <person name="Gargeya S."/>
            <person name="Fitzgerald M."/>
            <person name="Abouelleil A."/>
            <person name="Alvarado L."/>
            <person name="Chapman S.B."/>
            <person name="Gainer-Dewar J."/>
            <person name="Goldberg J."/>
            <person name="Griggs A."/>
            <person name="Gujja S."/>
            <person name="Hansen M."/>
            <person name="Howarth C."/>
            <person name="Imamovic A."/>
            <person name="Ireland A."/>
            <person name="Larimer J."/>
            <person name="McCowan C."/>
            <person name="Murphy C."/>
            <person name="Pearson M."/>
            <person name="Poon T.W."/>
            <person name="Priest M."/>
            <person name="Roberts A."/>
            <person name="Saif S."/>
            <person name="Shea T."/>
            <person name="Sykes S."/>
            <person name="Wortman J."/>
            <person name="Nusbaum C."/>
            <person name="Birren B."/>
        </authorList>
    </citation>
    <scope>NUCLEOTIDE SEQUENCE</scope>
    <source>
        <strain evidence="3">25433</strain>
    </source>
</reference>
<dbReference type="InterPro" id="IPR036188">
    <property type="entry name" value="FAD/NAD-bd_sf"/>
</dbReference>
<feature type="domain" description="FAD dependent oxidoreductase" evidence="2">
    <location>
        <begin position="7"/>
        <end position="54"/>
    </location>
</feature>
<name>X0KZL1_FUSOX</name>
<dbReference type="OrthoDB" id="498204at2759"/>
<gene>
    <name evidence="3" type="ORF">FOTG_12856</name>
</gene>
<evidence type="ECO:0000256" key="1">
    <source>
        <dbReference type="SAM" id="Phobius"/>
    </source>
</evidence>
<dbReference type="AlphaFoldDB" id="X0KZL1"/>
<dbReference type="SUPFAM" id="SSF51905">
    <property type="entry name" value="FAD/NAD(P)-binding domain"/>
    <property type="match status" value="1"/>
</dbReference>
<organism evidence="3">
    <name type="scientific">Fusarium oxysporum f. sp. vasinfectum 25433</name>
    <dbReference type="NCBI Taxonomy" id="1089449"/>
    <lineage>
        <taxon>Eukaryota</taxon>
        <taxon>Fungi</taxon>
        <taxon>Dikarya</taxon>
        <taxon>Ascomycota</taxon>
        <taxon>Pezizomycotina</taxon>
        <taxon>Sordariomycetes</taxon>
        <taxon>Hypocreomycetidae</taxon>
        <taxon>Hypocreales</taxon>
        <taxon>Nectriaceae</taxon>
        <taxon>Fusarium</taxon>
        <taxon>Fusarium oxysporum species complex</taxon>
    </lineage>
</organism>
<dbReference type="HOGENOM" id="CLU_2277583_0_0_1"/>
<feature type="transmembrane region" description="Helical" evidence="1">
    <location>
        <begin position="6"/>
        <end position="23"/>
    </location>
</feature>
<accession>X0KZL1</accession>
<reference evidence="3" key="1">
    <citation type="submission" date="2011-11" db="EMBL/GenBank/DDBJ databases">
        <title>The Genome Sequence of Fusarium oxysporum Cotton.</title>
        <authorList>
            <consortium name="The Broad Institute Genome Sequencing Platform"/>
            <person name="Ma L.-J."/>
            <person name="Gale L.R."/>
            <person name="Schwartz D.C."/>
            <person name="Zhou S."/>
            <person name="Corby-Kistler H."/>
            <person name="Young S.K."/>
            <person name="Zeng Q."/>
            <person name="Gargeya S."/>
            <person name="Fitzgerald M."/>
            <person name="Haas B."/>
            <person name="Abouelleil A."/>
            <person name="Alvarado L."/>
            <person name="Arachchi H.M."/>
            <person name="Berlin A."/>
            <person name="Brown A."/>
            <person name="Chapman S.B."/>
            <person name="Chen Z."/>
            <person name="Dunbar C."/>
            <person name="Freedman E."/>
            <person name="Gearin G."/>
            <person name="Goldberg J."/>
            <person name="Griggs A."/>
            <person name="Gujja S."/>
            <person name="Heiman D."/>
            <person name="Howarth C."/>
            <person name="Larson L."/>
            <person name="Lui A."/>
            <person name="MacDonald P.J.P."/>
            <person name="Montmayeur A."/>
            <person name="Murphy C."/>
            <person name="Neiman D."/>
            <person name="Pearson M."/>
            <person name="Priest M."/>
            <person name="Roberts A."/>
            <person name="Saif S."/>
            <person name="Shea T."/>
            <person name="Shenoy N."/>
            <person name="Sisk P."/>
            <person name="Stolte C."/>
            <person name="Sykes S."/>
            <person name="Wortman J."/>
            <person name="Nusbaum C."/>
            <person name="Birren B."/>
        </authorList>
    </citation>
    <scope>NUCLEOTIDE SEQUENCE [LARGE SCALE GENOMIC DNA]</scope>
    <source>
        <strain evidence="3">25433</strain>
    </source>
</reference>